<gene>
    <name evidence="5" type="ORF">Nepgr_031620</name>
</gene>
<feature type="transmembrane region" description="Helical" evidence="3">
    <location>
        <begin position="190"/>
        <end position="213"/>
    </location>
</feature>
<dbReference type="SUPFAM" id="SSF49354">
    <property type="entry name" value="PapD-like"/>
    <property type="match status" value="1"/>
</dbReference>
<dbReference type="GO" id="GO:0005789">
    <property type="term" value="C:endoplasmic reticulum membrane"/>
    <property type="evidence" value="ECO:0007669"/>
    <property type="project" value="InterPro"/>
</dbReference>
<evidence type="ECO:0000259" key="4">
    <source>
        <dbReference type="PROSITE" id="PS50202"/>
    </source>
</evidence>
<evidence type="ECO:0000256" key="2">
    <source>
        <dbReference type="SAM" id="Coils"/>
    </source>
</evidence>
<evidence type="ECO:0000256" key="1">
    <source>
        <dbReference type="ARBA" id="ARBA00008932"/>
    </source>
</evidence>
<keyword evidence="3" id="KW-0812">Transmembrane</keyword>
<comment type="caution">
    <text evidence="5">The sequence shown here is derived from an EMBL/GenBank/DDBJ whole genome shotgun (WGS) entry which is preliminary data.</text>
</comment>
<keyword evidence="3" id="KW-1133">Transmembrane helix</keyword>
<dbReference type="GO" id="GO:0090158">
    <property type="term" value="P:endoplasmic reticulum membrane organization"/>
    <property type="evidence" value="ECO:0007669"/>
    <property type="project" value="TreeGrafter"/>
</dbReference>
<sequence>MIDNKPLISIDSEELKFRFELGKQSYCDLKVSNNTEHHVAIKVKTTSPKKYFVRPNSGVIDPLGSCIIRVTLQLNRNFPPDMKSKDKFLLQSTVVSPNIKVDDLRPDIFNKDSGRTIEESKLKVVYMLPNSAKVNTDDETLKRSRQSPHNNQVLQPLKEERDAAVQQTQQLQQELEMLKRRRQRRSNPGFSIKFALFAAAIGVALGFLLKLLLSSPSAE</sequence>
<dbReference type="EMBL" id="BSYO01000037">
    <property type="protein sequence ID" value="GMH29777.1"/>
    <property type="molecule type" value="Genomic_DNA"/>
</dbReference>
<accession>A0AAD3TJ72</accession>
<feature type="coiled-coil region" evidence="2">
    <location>
        <begin position="154"/>
        <end position="181"/>
    </location>
</feature>
<name>A0AAD3TJ72_NEPGR</name>
<dbReference type="PROSITE" id="PS50202">
    <property type="entry name" value="MSP"/>
    <property type="match status" value="1"/>
</dbReference>
<comment type="similarity">
    <text evidence="1">Belongs to the VAMP-associated protein (VAP) (TC 9.B.17) family.</text>
</comment>
<evidence type="ECO:0000256" key="3">
    <source>
        <dbReference type="SAM" id="Phobius"/>
    </source>
</evidence>
<reference evidence="5" key="1">
    <citation type="submission" date="2023-05" db="EMBL/GenBank/DDBJ databases">
        <title>Nepenthes gracilis genome sequencing.</title>
        <authorList>
            <person name="Fukushima K."/>
        </authorList>
    </citation>
    <scope>NUCLEOTIDE SEQUENCE</scope>
    <source>
        <strain evidence="5">SING2019-196</strain>
    </source>
</reference>
<dbReference type="Gene3D" id="2.60.40.10">
    <property type="entry name" value="Immunoglobulins"/>
    <property type="match status" value="1"/>
</dbReference>
<evidence type="ECO:0000313" key="5">
    <source>
        <dbReference type="EMBL" id="GMH29777.1"/>
    </source>
</evidence>
<keyword evidence="6" id="KW-1185">Reference proteome</keyword>
<dbReference type="InterPro" id="IPR013783">
    <property type="entry name" value="Ig-like_fold"/>
</dbReference>
<dbReference type="Pfam" id="PF00635">
    <property type="entry name" value="Motile_Sperm"/>
    <property type="match status" value="1"/>
</dbReference>
<dbReference type="InterPro" id="IPR016763">
    <property type="entry name" value="VAP"/>
</dbReference>
<feature type="domain" description="MSP" evidence="4">
    <location>
        <begin position="1"/>
        <end position="127"/>
    </location>
</feature>
<organism evidence="5 6">
    <name type="scientific">Nepenthes gracilis</name>
    <name type="common">Slender pitcher plant</name>
    <dbReference type="NCBI Taxonomy" id="150966"/>
    <lineage>
        <taxon>Eukaryota</taxon>
        <taxon>Viridiplantae</taxon>
        <taxon>Streptophyta</taxon>
        <taxon>Embryophyta</taxon>
        <taxon>Tracheophyta</taxon>
        <taxon>Spermatophyta</taxon>
        <taxon>Magnoliopsida</taxon>
        <taxon>eudicotyledons</taxon>
        <taxon>Gunneridae</taxon>
        <taxon>Pentapetalae</taxon>
        <taxon>Caryophyllales</taxon>
        <taxon>Nepenthaceae</taxon>
        <taxon>Nepenthes</taxon>
    </lineage>
</organism>
<keyword evidence="3" id="KW-0472">Membrane</keyword>
<dbReference type="PANTHER" id="PTHR10809:SF42">
    <property type="entry name" value="VESICLE-ASSOCIATED PROTEIN 2-1"/>
    <property type="match status" value="1"/>
</dbReference>
<dbReference type="InterPro" id="IPR008962">
    <property type="entry name" value="PapD-like_sf"/>
</dbReference>
<dbReference type="InterPro" id="IPR000535">
    <property type="entry name" value="MSP_dom"/>
</dbReference>
<dbReference type="FunFam" id="2.60.40.10:FF:000813">
    <property type="entry name" value="Vesicle-associated protein 1-1"/>
    <property type="match status" value="1"/>
</dbReference>
<proteinExistence type="inferred from homology"/>
<protein>
    <recommendedName>
        <fullName evidence="4">MSP domain-containing protein</fullName>
    </recommendedName>
</protein>
<dbReference type="AlphaFoldDB" id="A0AAD3TJ72"/>
<dbReference type="Proteomes" id="UP001279734">
    <property type="component" value="Unassembled WGS sequence"/>
</dbReference>
<dbReference type="GO" id="GO:0005886">
    <property type="term" value="C:plasma membrane"/>
    <property type="evidence" value="ECO:0007669"/>
    <property type="project" value="TreeGrafter"/>
</dbReference>
<dbReference type="PIRSF" id="PIRSF019693">
    <property type="entry name" value="VAMP-associated"/>
    <property type="match status" value="1"/>
</dbReference>
<keyword evidence="2" id="KW-0175">Coiled coil</keyword>
<dbReference type="PANTHER" id="PTHR10809">
    <property type="entry name" value="VESICLE-ASSOCIATED MEMBRANE PROTEIN-ASSOCIATED PROTEIN"/>
    <property type="match status" value="1"/>
</dbReference>
<dbReference type="GO" id="GO:0061817">
    <property type="term" value="P:endoplasmic reticulum-plasma membrane tethering"/>
    <property type="evidence" value="ECO:0007669"/>
    <property type="project" value="TreeGrafter"/>
</dbReference>
<evidence type="ECO:0000313" key="6">
    <source>
        <dbReference type="Proteomes" id="UP001279734"/>
    </source>
</evidence>